<evidence type="ECO:0000313" key="2">
    <source>
        <dbReference type="Proteomes" id="UP000789901"/>
    </source>
</evidence>
<dbReference type="Gene3D" id="1.10.510.10">
    <property type="entry name" value="Transferase(Phosphotransferase) domain 1"/>
    <property type="match status" value="2"/>
</dbReference>
<dbReference type="InterPro" id="IPR011009">
    <property type="entry name" value="Kinase-like_dom_sf"/>
</dbReference>
<reference evidence="1 2" key="1">
    <citation type="submission" date="2021-06" db="EMBL/GenBank/DDBJ databases">
        <authorList>
            <person name="Kallberg Y."/>
            <person name="Tangrot J."/>
            <person name="Rosling A."/>
        </authorList>
    </citation>
    <scope>NUCLEOTIDE SEQUENCE [LARGE SCALE GENOMIC DNA]</scope>
    <source>
        <strain evidence="1 2">120-4 pot B 10/14</strain>
    </source>
</reference>
<sequence length="376" mass="43294">MPPPEIFKTRQDKKDIGNFINWTSNNKFIDQLIRNCQTINLNPDAIVEWIPFENFKDIKFKTEGGFGKIYTAVLCDGWILDWDKKNSKSIRTGSNTVVLKSIYENFEEVTSNIISNLGSYGVKCYGITCGKTEKENVPHYMLVLKYMEKPLILHNSNMVHRDLHPKNILSDQERWFLSDFGLCGPADDNPTNIYGRIPSSYSDIMKRCWDTNPEQRPDAKELFNHFDKMLEQIGTENDEDSSSIHAQILDDHDGKYFYISFNIITIAMITNKLFILDKIKNSDQIDDDSEILQHLNIEDNKKLEKSENLFALKLSQHMSSDISNKNFKNIEDKFDNLLILELSQDISNNISRKNSGSIGGNYLCISFSNIKISSLI</sequence>
<gene>
    <name evidence="1" type="ORF">GMARGA_LOCUS2772</name>
</gene>
<comment type="caution">
    <text evidence="1">The sequence shown here is derived from an EMBL/GenBank/DDBJ whole genome shotgun (WGS) entry which is preliminary data.</text>
</comment>
<proteinExistence type="predicted"/>
<keyword evidence="2" id="KW-1185">Reference proteome</keyword>
<dbReference type="Proteomes" id="UP000789901">
    <property type="component" value="Unassembled WGS sequence"/>
</dbReference>
<evidence type="ECO:0000313" key="1">
    <source>
        <dbReference type="EMBL" id="CAG8512926.1"/>
    </source>
</evidence>
<dbReference type="EMBL" id="CAJVQB010000909">
    <property type="protein sequence ID" value="CAG8512926.1"/>
    <property type="molecule type" value="Genomic_DNA"/>
</dbReference>
<accession>A0ABM8W360</accession>
<organism evidence="1 2">
    <name type="scientific">Gigaspora margarita</name>
    <dbReference type="NCBI Taxonomy" id="4874"/>
    <lineage>
        <taxon>Eukaryota</taxon>
        <taxon>Fungi</taxon>
        <taxon>Fungi incertae sedis</taxon>
        <taxon>Mucoromycota</taxon>
        <taxon>Glomeromycotina</taxon>
        <taxon>Glomeromycetes</taxon>
        <taxon>Diversisporales</taxon>
        <taxon>Gigasporaceae</taxon>
        <taxon>Gigaspora</taxon>
    </lineage>
</organism>
<dbReference type="SUPFAM" id="SSF56112">
    <property type="entry name" value="Protein kinase-like (PK-like)"/>
    <property type="match status" value="1"/>
</dbReference>
<protein>
    <submittedName>
        <fullName evidence="1">5888_t:CDS:1</fullName>
    </submittedName>
</protein>
<name>A0ABM8W360_GIGMA</name>